<feature type="domain" description="Mur ligase central" evidence="14">
    <location>
        <begin position="112"/>
        <end position="316"/>
    </location>
</feature>
<dbReference type="AlphaFoldDB" id="A0A7R7EMG1"/>
<evidence type="ECO:0000256" key="5">
    <source>
        <dbReference type="ARBA" id="ARBA00022840"/>
    </source>
</evidence>
<dbReference type="InterPro" id="IPR036615">
    <property type="entry name" value="Mur_ligase_C_dom_sf"/>
</dbReference>
<keyword evidence="8 10" id="KW-0131">Cell cycle</keyword>
<dbReference type="GO" id="GO:0005737">
    <property type="term" value="C:cytoplasm"/>
    <property type="evidence" value="ECO:0007669"/>
    <property type="project" value="UniProtKB-SubCell"/>
</dbReference>
<evidence type="ECO:0000259" key="12">
    <source>
        <dbReference type="Pfam" id="PF01225"/>
    </source>
</evidence>
<evidence type="ECO:0000256" key="10">
    <source>
        <dbReference type="HAMAP-Rule" id="MF_02019"/>
    </source>
</evidence>
<comment type="subcellular location">
    <subcellularLocation>
        <location evidence="10 11">Cytoplasm</location>
    </subcellularLocation>
</comment>
<dbReference type="RefSeq" id="WP_271712687.1">
    <property type="nucleotide sequence ID" value="NZ_AP024169.1"/>
</dbReference>
<dbReference type="InterPro" id="IPR004101">
    <property type="entry name" value="Mur_ligase_C"/>
</dbReference>
<evidence type="ECO:0000256" key="9">
    <source>
        <dbReference type="ARBA" id="ARBA00023316"/>
    </source>
</evidence>
<feature type="domain" description="Mur ligase C-terminal" evidence="13">
    <location>
        <begin position="339"/>
        <end position="463"/>
    </location>
</feature>
<evidence type="ECO:0000313" key="15">
    <source>
        <dbReference type="EMBL" id="BCN31575.1"/>
    </source>
</evidence>
<dbReference type="EC" id="6.3.2.10" evidence="10 11"/>
<keyword evidence="2 10" id="KW-0436">Ligase</keyword>
<comment type="pathway">
    <text evidence="10 11">Cell wall biogenesis; peptidoglycan biosynthesis.</text>
</comment>
<keyword evidence="3 10" id="KW-0132">Cell division</keyword>
<dbReference type="GO" id="GO:0047480">
    <property type="term" value="F:UDP-N-acetylmuramoyl-tripeptide-D-alanyl-D-alanine ligase activity"/>
    <property type="evidence" value="ECO:0007669"/>
    <property type="project" value="UniProtKB-UniRule"/>
</dbReference>
<dbReference type="GO" id="GO:0071555">
    <property type="term" value="P:cell wall organization"/>
    <property type="evidence" value="ECO:0007669"/>
    <property type="project" value="UniProtKB-KW"/>
</dbReference>
<dbReference type="GO" id="GO:0008360">
    <property type="term" value="P:regulation of cell shape"/>
    <property type="evidence" value="ECO:0007669"/>
    <property type="project" value="UniProtKB-KW"/>
</dbReference>
<dbReference type="InterPro" id="IPR035911">
    <property type="entry name" value="MurE/MurF_N"/>
</dbReference>
<protein>
    <recommendedName>
        <fullName evidence="10 11">UDP-N-acetylmuramoyl-tripeptide--D-alanyl-D-alanine ligase</fullName>
        <ecNumber evidence="10 11">6.3.2.10</ecNumber>
    </recommendedName>
    <alternativeName>
        <fullName evidence="10">D-alanyl-D-alanine-adding enzyme</fullName>
    </alternativeName>
</protein>
<name>A0A7R7EMG1_9FIRM</name>
<evidence type="ECO:0000256" key="2">
    <source>
        <dbReference type="ARBA" id="ARBA00022598"/>
    </source>
</evidence>
<dbReference type="GO" id="GO:0051301">
    <property type="term" value="P:cell division"/>
    <property type="evidence" value="ECO:0007669"/>
    <property type="project" value="UniProtKB-KW"/>
</dbReference>
<evidence type="ECO:0000259" key="13">
    <source>
        <dbReference type="Pfam" id="PF02875"/>
    </source>
</evidence>
<dbReference type="HAMAP" id="MF_02019">
    <property type="entry name" value="MurF"/>
    <property type="match status" value="1"/>
</dbReference>
<sequence length="476" mass="52717">MEPISIKEILNAVNGTLLCGDETSTISSVSTNSKEIGKNALFVPIIGERVDAHQFIDGAFHEGAIATFTSRNIEVEKRNKEKAYILVEDTLKALQVLASHYRNKFKIPVIGITGSVGKTTTKEMISAALETKYNVLKTAGNMNSQVGLPLTIFRIEKEHDVAVIEMGMSEEGEMEKLAHIARPSIAVMTNIGVSHIAQLKTRENIRKEKLNIINEFGEDGTLYVNGDDDLLVEIYKAKLQNSFRIDMNEKTKNVLEKTSVIAFGIGEHASYCASEVTTKDEQTSFNLAYEDKKIEVILNVLGIHNVYNASVALAIAKHLGIDPEVAKEGLYKYQPIAMRGQIHEANGVKFIDDTYNASPDSMKSGIEVLVAIEEVNRRIAVLADVLELGEISYKCHYEVGEYIAKRPINMVVTIGKWAHAIKDAIDEKNPSIQTVSFENNTDAIAYLKENLQEKDVVLLKGSRGMKIDEIVKAFVK</sequence>
<gene>
    <name evidence="10" type="primary">murF</name>
    <name evidence="15" type="ORF">bsdtb5_28700</name>
</gene>
<feature type="binding site" evidence="10">
    <location>
        <begin position="114"/>
        <end position="120"/>
    </location>
    <ligand>
        <name>ATP</name>
        <dbReference type="ChEBI" id="CHEBI:30616"/>
    </ligand>
</feature>
<comment type="similarity">
    <text evidence="10">Belongs to the MurCDEF family. MurF subfamily.</text>
</comment>
<dbReference type="GO" id="GO:0005524">
    <property type="term" value="F:ATP binding"/>
    <property type="evidence" value="ECO:0007669"/>
    <property type="project" value="UniProtKB-UniRule"/>
</dbReference>
<keyword evidence="1 10" id="KW-0963">Cytoplasm</keyword>
<dbReference type="SUPFAM" id="SSF53623">
    <property type="entry name" value="MurD-like peptide ligases, catalytic domain"/>
    <property type="match status" value="1"/>
</dbReference>
<evidence type="ECO:0000256" key="6">
    <source>
        <dbReference type="ARBA" id="ARBA00022960"/>
    </source>
</evidence>
<accession>A0A7R7EMG1</accession>
<organism evidence="15 16">
    <name type="scientific">Anaeromicropila herbilytica</name>
    <dbReference type="NCBI Taxonomy" id="2785025"/>
    <lineage>
        <taxon>Bacteria</taxon>
        <taxon>Bacillati</taxon>
        <taxon>Bacillota</taxon>
        <taxon>Clostridia</taxon>
        <taxon>Lachnospirales</taxon>
        <taxon>Lachnospiraceae</taxon>
        <taxon>Anaeromicropila</taxon>
    </lineage>
</organism>
<evidence type="ECO:0000256" key="8">
    <source>
        <dbReference type="ARBA" id="ARBA00023306"/>
    </source>
</evidence>
<dbReference type="NCBIfam" id="TIGR01143">
    <property type="entry name" value="murF"/>
    <property type="match status" value="1"/>
</dbReference>
<dbReference type="InterPro" id="IPR051046">
    <property type="entry name" value="MurCDEF_CellWall_CoF430Synth"/>
</dbReference>
<evidence type="ECO:0000256" key="4">
    <source>
        <dbReference type="ARBA" id="ARBA00022741"/>
    </source>
</evidence>
<dbReference type="SUPFAM" id="SSF53244">
    <property type="entry name" value="MurD-like peptide ligases, peptide-binding domain"/>
    <property type="match status" value="1"/>
</dbReference>
<evidence type="ECO:0000256" key="1">
    <source>
        <dbReference type="ARBA" id="ARBA00022490"/>
    </source>
</evidence>
<dbReference type="SUPFAM" id="SSF63418">
    <property type="entry name" value="MurE/MurF N-terminal domain"/>
    <property type="match status" value="1"/>
</dbReference>
<dbReference type="EMBL" id="AP024169">
    <property type="protein sequence ID" value="BCN31575.1"/>
    <property type="molecule type" value="Genomic_DNA"/>
</dbReference>
<keyword evidence="16" id="KW-1185">Reference proteome</keyword>
<evidence type="ECO:0000256" key="7">
    <source>
        <dbReference type="ARBA" id="ARBA00022984"/>
    </source>
</evidence>
<keyword evidence="7 10" id="KW-0573">Peptidoglycan synthesis</keyword>
<dbReference type="Gene3D" id="3.40.1190.10">
    <property type="entry name" value="Mur-like, catalytic domain"/>
    <property type="match status" value="1"/>
</dbReference>
<dbReference type="InterPro" id="IPR036565">
    <property type="entry name" value="Mur-like_cat_sf"/>
</dbReference>
<keyword evidence="5 10" id="KW-0067">ATP-binding</keyword>
<dbReference type="InterPro" id="IPR013221">
    <property type="entry name" value="Mur_ligase_cen"/>
</dbReference>
<feature type="domain" description="Mur ligase N-terminal catalytic" evidence="12">
    <location>
        <begin position="26"/>
        <end position="102"/>
    </location>
</feature>
<dbReference type="InterPro" id="IPR000713">
    <property type="entry name" value="Mur_ligase_N"/>
</dbReference>
<dbReference type="KEGG" id="ahb:bsdtb5_28700"/>
<reference evidence="15 16" key="1">
    <citation type="submission" date="2020-11" db="EMBL/GenBank/DDBJ databases">
        <title>Draft genome sequencing of a Lachnospiraceae strain isolated from anoxic soil subjected to BSD treatment.</title>
        <authorList>
            <person name="Uek A."/>
            <person name="Tonouchi A."/>
        </authorList>
    </citation>
    <scope>NUCLEOTIDE SEQUENCE [LARGE SCALE GENOMIC DNA]</scope>
    <source>
        <strain evidence="15 16">TB5</strain>
    </source>
</reference>
<dbReference type="PANTHER" id="PTHR43024">
    <property type="entry name" value="UDP-N-ACETYLMURAMOYL-TRIPEPTIDE--D-ALANYL-D-ALANINE LIGASE"/>
    <property type="match status" value="1"/>
</dbReference>
<evidence type="ECO:0000256" key="11">
    <source>
        <dbReference type="RuleBase" id="RU004136"/>
    </source>
</evidence>
<dbReference type="Gene3D" id="3.40.1390.10">
    <property type="entry name" value="MurE/MurF, N-terminal domain"/>
    <property type="match status" value="1"/>
</dbReference>
<comment type="function">
    <text evidence="10 11">Involved in cell wall formation. Catalyzes the final step in the synthesis of UDP-N-acetylmuramoyl-pentapeptide, the precursor of murein.</text>
</comment>
<keyword evidence="9 10" id="KW-0961">Cell wall biogenesis/degradation</keyword>
<dbReference type="PANTHER" id="PTHR43024:SF1">
    <property type="entry name" value="UDP-N-ACETYLMURAMOYL-TRIPEPTIDE--D-ALANYL-D-ALANINE LIGASE"/>
    <property type="match status" value="1"/>
</dbReference>
<dbReference type="GO" id="GO:0009252">
    <property type="term" value="P:peptidoglycan biosynthetic process"/>
    <property type="evidence" value="ECO:0007669"/>
    <property type="project" value="UniProtKB-UniRule"/>
</dbReference>
<keyword evidence="6 10" id="KW-0133">Cell shape</keyword>
<dbReference type="Pfam" id="PF08245">
    <property type="entry name" value="Mur_ligase_M"/>
    <property type="match status" value="1"/>
</dbReference>
<dbReference type="Pfam" id="PF02875">
    <property type="entry name" value="Mur_ligase_C"/>
    <property type="match status" value="1"/>
</dbReference>
<keyword evidence="4 10" id="KW-0547">Nucleotide-binding</keyword>
<proteinExistence type="inferred from homology"/>
<dbReference type="Proteomes" id="UP000595897">
    <property type="component" value="Chromosome"/>
</dbReference>
<dbReference type="Gene3D" id="3.90.190.20">
    <property type="entry name" value="Mur ligase, C-terminal domain"/>
    <property type="match status" value="1"/>
</dbReference>
<dbReference type="UniPathway" id="UPA00219"/>
<evidence type="ECO:0000313" key="16">
    <source>
        <dbReference type="Proteomes" id="UP000595897"/>
    </source>
</evidence>
<dbReference type="InterPro" id="IPR005863">
    <property type="entry name" value="UDP-N-AcMur_synth"/>
</dbReference>
<comment type="catalytic activity">
    <reaction evidence="10 11">
        <text>D-alanyl-D-alanine + UDP-N-acetyl-alpha-D-muramoyl-L-alanyl-gamma-D-glutamyl-meso-2,6-diaminopimelate + ATP = UDP-N-acetyl-alpha-D-muramoyl-L-alanyl-gamma-D-glutamyl-meso-2,6-diaminopimeloyl-D-alanyl-D-alanine + ADP + phosphate + H(+)</text>
        <dbReference type="Rhea" id="RHEA:28374"/>
        <dbReference type="ChEBI" id="CHEBI:15378"/>
        <dbReference type="ChEBI" id="CHEBI:30616"/>
        <dbReference type="ChEBI" id="CHEBI:43474"/>
        <dbReference type="ChEBI" id="CHEBI:57822"/>
        <dbReference type="ChEBI" id="CHEBI:61386"/>
        <dbReference type="ChEBI" id="CHEBI:83905"/>
        <dbReference type="ChEBI" id="CHEBI:456216"/>
        <dbReference type="EC" id="6.3.2.10"/>
    </reaction>
</comment>
<evidence type="ECO:0000259" key="14">
    <source>
        <dbReference type="Pfam" id="PF08245"/>
    </source>
</evidence>
<evidence type="ECO:0000256" key="3">
    <source>
        <dbReference type="ARBA" id="ARBA00022618"/>
    </source>
</evidence>
<dbReference type="Pfam" id="PF01225">
    <property type="entry name" value="Mur_ligase"/>
    <property type="match status" value="1"/>
</dbReference>